<dbReference type="PANTHER" id="PTHR42865:SF7">
    <property type="entry name" value="PROTON_GLUTAMATE-ASPARTATE SYMPORTER"/>
    <property type="match status" value="1"/>
</dbReference>
<reference evidence="8 9" key="1">
    <citation type="submission" date="2015-10" db="EMBL/GenBank/DDBJ databases">
        <authorList>
            <person name="Gilbert D.G."/>
        </authorList>
    </citation>
    <scope>NUCLEOTIDE SEQUENCE [LARGE SCALE GENOMIC DNA]</scope>
    <source>
        <strain evidence="8 9">ChDC F311</strain>
    </source>
</reference>
<feature type="transmembrane region" description="Helical" evidence="7">
    <location>
        <begin position="70"/>
        <end position="95"/>
    </location>
</feature>
<protein>
    <submittedName>
        <fullName evidence="8">Glutamate:protein symporter</fullName>
    </submittedName>
</protein>
<keyword evidence="4 7" id="KW-0812">Transmembrane</keyword>
<evidence type="ECO:0000256" key="6">
    <source>
        <dbReference type="ARBA" id="ARBA00023136"/>
    </source>
</evidence>
<accession>A0A0X3Y096</accession>
<dbReference type="AlphaFoldDB" id="A0A0X3Y096"/>
<feature type="transmembrane region" description="Helical" evidence="7">
    <location>
        <begin position="37"/>
        <end position="58"/>
    </location>
</feature>
<evidence type="ECO:0000256" key="1">
    <source>
        <dbReference type="ARBA" id="ARBA00004651"/>
    </source>
</evidence>
<keyword evidence="3" id="KW-1003">Cell membrane</keyword>
<dbReference type="RefSeq" id="WP_059222483.1">
    <property type="nucleotide sequence ID" value="NZ_LMVH01000001.1"/>
</dbReference>
<dbReference type="GO" id="GO:0015293">
    <property type="term" value="F:symporter activity"/>
    <property type="evidence" value="ECO:0007669"/>
    <property type="project" value="UniProtKB-KW"/>
</dbReference>
<evidence type="ECO:0000256" key="2">
    <source>
        <dbReference type="ARBA" id="ARBA00022448"/>
    </source>
</evidence>
<name>A0A0X3Y096_FUSNC</name>
<dbReference type="PRINTS" id="PR00173">
    <property type="entry name" value="EDTRNSPORT"/>
</dbReference>
<evidence type="ECO:0000256" key="5">
    <source>
        <dbReference type="ARBA" id="ARBA00022989"/>
    </source>
</evidence>
<feature type="transmembrane region" description="Helical" evidence="7">
    <location>
        <begin position="7"/>
        <end position="25"/>
    </location>
</feature>
<keyword evidence="2" id="KW-0813">Transport</keyword>
<comment type="caution">
    <text evidence="8">The sequence shown here is derived from an EMBL/GenBank/DDBJ whole genome shotgun (WGS) entry which is preliminary data.</text>
</comment>
<evidence type="ECO:0000256" key="3">
    <source>
        <dbReference type="ARBA" id="ARBA00022475"/>
    </source>
</evidence>
<evidence type="ECO:0000256" key="7">
    <source>
        <dbReference type="SAM" id="Phobius"/>
    </source>
</evidence>
<feature type="transmembrane region" description="Helical" evidence="7">
    <location>
        <begin position="184"/>
        <end position="205"/>
    </location>
</feature>
<dbReference type="GO" id="GO:0005886">
    <property type="term" value="C:plasma membrane"/>
    <property type="evidence" value="ECO:0007669"/>
    <property type="project" value="UniProtKB-SubCell"/>
</dbReference>
<dbReference type="OrthoDB" id="9768885at2"/>
<dbReference type="Pfam" id="PF00375">
    <property type="entry name" value="SDF"/>
    <property type="match status" value="1"/>
</dbReference>
<dbReference type="Gene3D" id="1.10.3860.10">
    <property type="entry name" value="Sodium:dicarboxylate symporter"/>
    <property type="match status" value="1"/>
</dbReference>
<feature type="transmembrane region" description="Helical" evidence="7">
    <location>
        <begin position="347"/>
        <end position="368"/>
    </location>
</feature>
<dbReference type="SUPFAM" id="SSF118215">
    <property type="entry name" value="Proton glutamate symport protein"/>
    <property type="match status" value="1"/>
</dbReference>
<dbReference type="GO" id="GO:0006835">
    <property type="term" value="P:dicarboxylic acid transport"/>
    <property type="evidence" value="ECO:0007669"/>
    <property type="project" value="TreeGrafter"/>
</dbReference>
<dbReference type="InterPro" id="IPR036458">
    <property type="entry name" value="Na:dicarbo_symporter_sf"/>
</dbReference>
<dbReference type="EMBL" id="LMVH01000001">
    <property type="protein sequence ID" value="KUL98399.1"/>
    <property type="molecule type" value="Genomic_DNA"/>
</dbReference>
<organism evidence="8 9">
    <name type="scientific">Fusobacterium nucleatum subsp. nucleatum</name>
    <dbReference type="NCBI Taxonomy" id="76856"/>
    <lineage>
        <taxon>Bacteria</taxon>
        <taxon>Fusobacteriati</taxon>
        <taxon>Fusobacteriota</taxon>
        <taxon>Fusobacteriia</taxon>
        <taxon>Fusobacteriales</taxon>
        <taxon>Fusobacteriaceae</taxon>
        <taxon>Fusobacterium</taxon>
    </lineage>
</organism>
<evidence type="ECO:0000313" key="9">
    <source>
        <dbReference type="Proteomes" id="UP000054800"/>
    </source>
</evidence>
<evidence type="ECO:0000256" key="4">
    <source>
        <dbReference type="ARBA" id="ARBA00022692"/>
    </source>
</evidence>
<feature type="transmembrane region" description="Helical" evidence="7">
    <location>
        <begin position="142"/>
        <end position="164"/>
    </location>
</feature>
<feature type="transmembrane region" description="Helical" evidence="7">
    <location>
        <begin position="317"/>
        <end position="335"/>
    </location>
</feature>
<keyword evidence="6 7" id="KW-0472">Membrane</keyword>
<sequence length="402" mass="43150">MKKLALWKQIIIAILLGILVGVFMPNIVPKFKFLGDIFLRLLKMLIAPLVLFTLISGVCKMGDIKQLRTVGMRIVIFYLASSTVSAILGVLIALFTQPGKGVIDLLGTEVGKDVSYNFIENLIGWVPINIFEALATGNTLQIIFFALLMGVVLLSLGDSVSVLIKIVDQAADAMMKLTEIVMKFAPIGIFVLIADLTISLSGNMLKQVLNMILTVYIVLLFIIFIVYPLAIKLFTKESGLKFLKNVTPAMIVAASTTSSAATLPVSLRCANEELGVPENIFGFTLPLGNTCNMNGLAVGLGVISVFASNIYGYPITFVSLLQFVFMGLVLSVGCAGVKGAGIVMSTVLLQTFGMPLTLIPILAAIWPITDIGYTTANITGDLVGTVVVANSLNSLDKETFRK</sequence>
<proteinExistence type="predicted"/>
<dbReference type="PANTHER" id="PTHR42865">
    <property type="entry name" value="PROTON/GLUTAMATE-ASPARTATE SYMPORTER"/>
    <property type="match status" value="1"/>
</dbReference>
<evidence type="ECO:0000313" key="8">
    <source>
        <dbReference type="EMBL" id="KUL98399.1"/>
    </source>
</evidence>
<dbReference type="InterPro" id="IPR001991">
    <property type="entry name" value="Na-dicarboxylate_symporter"/>
</dbReference>
<comment type="subcellular location">
    <subcellularLocation>
        <location evidence="1">Cell membrane</location>
        <topology evidence="1">Multi-pass membrane protein</topology>
    </subcellularLocation>
</comment>
<dbReference type="Proteomes" id="UP000054800">
    <property type="component" value="Unassembled WGS sequence"/>
</dbReference>
<gene>
    <name evidence="8" type="ORF">RO03_02380</name>
</gene>
<feature type="transmembrane region" description="Helical" evidence="7">
    <location>
        <begin position="211"/>
        <end position="234"/>
    </location>
</feature>
<keyword evidence="5 7" id="KW-1133">Transmembrane helix</keyword>